<evidence type="ECO:0000313" key="8">
    <source>
        <dbReference type="EMBL" id="SGY22605.1"/>
    </source>
</evidence>
<feature type="region of interest" description="Disordered" evidence="6">
    <location>
        <begin position="1"/>
        <end position="28"/>
    </location>
</feature>
<keyword evidence="4 5" id="KW-0440">LIM domain</keyword>
<accession>A0A2X0LZU4</accession>
<evidence type="ECO:0000256" key="1">
    <source>
        <dbReference type="ARBA" id="ARBA00022723"/>
    </source>
</evidence>
<dbReference type="STRING" id="796604.A0A2X0LZU4"/>
<feature type="domain" description="LIM zinc-binding" evidence="7">
    <location>
        <begin position="266"/>
        <end position="327"/>
    </location>
</feature>
<evidence type="ECO:0000313" key="9">
    <source>
        <dbReference type="Proteomes" id="UP000249464"/>
    </source>
</evidence>
<dbReference type="Pfam" id="PF00412">
    <property type="entry name" value="LIM"/>
    <property type="match status" value="1"/>
</dbReference>
<dbReference type="CDD" id="cd08368">
    <property type="entry name" value="LIM"/>
    <property type="match status" value="2"/>
</dbReference>
<name>A0A2X0LZU4_9BASI</name>
<reference evidence="8 9" key="1">
    <citation type="submission" date="2016-11" db="EMBL/GenBank/DDBJ databases">
        <authorList>
            <person name="Jaros S."/>
            <person name="Januszkiewicz K."/>
            <person name="Wedrychowicz H."/>
        </authorList>
    </citation>
    <scope>NUCLEOTIDE SEQUENCE [LARGE SCALE GENOMIC DNA]</scope>
</reference>
<dbReference type="GO" id="GO:0030695">
    <property type="term" value="F:GTPase regulator activity"/>
    <property type="evidence" value="ECO:0007669"/>
    <property type="project" value="UniProtKB-ARBA"/>
</dbReference>
<feature type="compositionally biased region" description="Pro residues" evidence="6">
    <location>
        <begin position="130"/>
        <end position="141"/>
    </location>
</feature>
<dbReference type="InterPro" id="IPR001781">
    <property type="entry name" value="Znf_LIM"/>
</dbReference>
<dbReference type="Gene3D" id="2.10.110.10">
    <property type="entry name" value="Cysteine Rich Protein"/>
    <property type="match status" value="3"/>
</dbReference>
<dbReference type="EMBL" id="FQNC01000019">
    <property type="protein sequence ID" value="SGY22605.1"/>
    <property type="molecule type" value="Genomic_DNA"/>
</dbReference>
<dbReference type="GO" id="GO:0003712">
    <property type="term" value="F:transcription coregulator activity"/>
    <property type="evidence" value="ECO:0007669"/>
    <property type="project" value="TreeGrafter"/>
</dbReference>
<dbReference type="PROSITE" id="PS50023">
    <property type="entry name" value="LIM_DOMAIN_2"/>
    <property type="match status" value="1"/>
</dbReference>
<dbReference type="GO" id="GO:0046872">
    <property type="term" value="F:metal ion binding"/>
    <property type="evidence" value="ECO:0007669"/>
    <property type="project" value="UniProtKB-KW"/>
</dbReference>
<keyword evidence="1 5" id="KW-0479">Metal-binding</keyword>
<sequence length="478" mass="52468">MHTPSLPLGNDYRHPAAPSSIETTPQPGRPFVSNTDATAVHHAQLVAHYWHFAQQGVVAPVIEGDLYQWRAREEALEWAQRHGIVLSHPENSPIPATVHGGAASVSTPTHHMPTSPAAPLPDGPRSGRPLPTPKPNPPVPLAPSVFSLPDSNRPAPSSTSSVLPAVFVEGNECVSTPSAALLTAFPVDEASPSQADDTSEVPTFTMILEDERPELRSAVNLATTVDSKTLTSPLPPLHPRFDPSHPSHYLYHPSSSAPALFDNDNVTCHGCDATILGRKLLAMGKQWHPECFVCSLEGCGQRLEHVEFDGKDDRVYCILHFEELFADICYHCKTPITIDQVITIDDPRLLPPTRRTYHALHLFCSSCGDPFIEPKLLLPDKDEATPDPYTIHEGFVYCENCDLRLWKPKCASAKCGHSGIANGWIEIGDQKWHEECFCCKEYFTDSVYFQMCDTPLTGSYMVPEGGQNEVLCLACFDG</sequence>
<dbReference type="SMART" id="SM00132">
    <property type="entry name" value="LIM"/>
    <property type="match status" value="3"/>
</dbReference>
<evidence type="ECO:0000259" key="7">
    <source>
        <dbReference type="PROSITE" id="PS50023"/>
    </source>
</evidence>
<dbReference type="PANTHER" id="PTHR24205:SF16">
    <property type="entry name" value="GH01042P-RELATED"/>
    <property type="match status" value="1"/>
</dbReference>
<gene>
    <name evidence="8" type="primary">BQ5605_C019g08826</name>
    <name evidence="8" type="ORF">BQ5605_C019G08826</name>
</gene>
<evidence type="ECO:0000256" key="3">
    <source>
        <dbReference type="ARBA" id="ARBA00022833"/>
    </source>
</evidence>
<organism evidence="8 9">
    <name type="scientific">Microbotryum silenes-dioicae</name>
    <dbReference type="NCBI Taxonomy" id="796604"/>
    <lineage>
        <taxon>Eukaryota</taxon>
        <taxon>Fungi</taxon>
        <taxon>Dikarya</taxon>
        <taxon>Basidiomycota</taxon>
        <taxon>Pucciniomycotina</taxon>
        <taxon>Microbotryomycetes</taxon>
        <taxon>Microbotryales</taxon>
        <taxon>Microbotryaceae</taxon>
        <taxon>Microbotryum</taxon>
    </lineage>
</organism>
<dbReference type="Proteomes" id="UP000249464">
    <property type="component" value="Unassembled WGS sequence"/>
</dbReference>
<dbReference type="GO" id="GO:0005634">
    <property type="term" value="C:nucleus"/>
    <property type="evidence" value="ECO:0007669"/>
    <property type="project" value="TreeGrafter"/>
</dbReference>
<feature type="region of interest" description="Disordered" evidence="6">
    <location>
        <begin position="90"/>
        <end position="160"/>
    </location>
</feature>
<protein>
    <submittedName>
        <fullName evidence="8">BQ5605_C019g08826 protein</fullName>
    </submittedName>
</protein>
<keyword evidence="3 5" id="KW-0862">Zinc</keyword>
<keyword evidence="9" id="KW-1185">Reference proteome</keyword>
<evidence type="ECO:0000256" key="4">
    <source>
        <dbReference type="ARBA" id="ARBA00023038"/>
    </source>
</evidence>
<dbReference type="PANTHER" id="PTHR24205">
    <property type="entry name" value="FOUR AND A HALF LIM DOMAINS PROTEIN"/>
    <property type="match status" value="1"/>
</dbReference>
<dbReference type="AlphaFoldDB" id="A0A2X0LZU4"/>
<dbReference type="SUPFAM" id="SSF57716">
    <property type="entry name" value="Glucocorticoid receptor-like (DNA-binding domain)"/>
    <property type="match status" value="3"/>
</dbReference>
<evidence type="ECO:0000256" key="6">
    <source>
        <dbReference type="SAM" id="MobiDB-lite"/>
    </source>
</evidence>
<evidence type="ECO:0000256" key="5">
    <source>
        <dbReference type="PROSITE-ProRule" id="PRU00125"/>
    </source>
</evidence>
<evidence type="ECO:0000256" key="2">
    <source>
        <dbReference type="ARBA" id="ARBA00022737"/>
    </source>
</evidence>
<keyword evidence="2" id="KW-0677">Repeat</keyword>
<proteinExistence type="predicted"/>